<sequence>MESPIHFLFFAGPPPDSHQTPLHPTCRIEEATSHPLEREESSQPPPTRFHQGATQRTCPTACVLWAPGLALLKDIQAGSATLAADFQPLCCSVQTSPLFTACGHCYVIKTWVLMAAMITDILLTLLITASVFCLMTKLKRRRDPDTLKLKI</sequence>
<feature type="transmembrane region" description="Helical" evidence="1">
    <location>
        <begin position="111"/>
        <end position="134"/>
    </location>
</feature>
<keyword evidence="1" id="KW-0472">Membrane</keyword>
<dbReference type="Proteomes" id="UP000324091">
    <property type="component" value="Chromosome 10"/>
</dbReference>
<keyword evidence="3" id="KW-1185">Reference proteome</keyword>
<evidence type="ECO:0008006" key="4">
    <source>
        <dbReference type="Google" id="ProtNLM"/>
    </source>
</evidence>
<dbReference type="AlphaFoldDB" id="A0A5C6PKU6"/>
<keyword evidence="1" id="KW-1133">Transmembrane helix</keyword>
<evidence type="ECO:0000313" key="2">
    <source>
        <dbReference type="EMBL" id="TWW79358.1"/>
    </source>
</evidence>
<gene>
    <name evidence="2" type="ORF">D4764_10G0003880</name>
</gene>
<proteinExistence type="predicted"/>
<keyword evidence="1" id="KW-0812">Transmembrane</keyword>
<comment type="caution">
    <text evidence="2">The sequence shown here is derived from an EMBL/GenBank/DDBJ whole genome shotgun (WGS) entry which is preliminary data.</text>
</comment>
<protein>
    <recommendedName>
        <fullName evidence="4">DNAX-activation protein 10</fullName>
    </recommendedName>
</protein>
<reference evidence="2 3" key="1">
    <citation type="submission" date="2019-04" db="EMBL/GenBank/DDBJ databases">
        <title>Chromosome genome assembly for Takifugu flavidus.</title>
        <authorList>
            <person name="Xiao S."/>
        </authorList>
    </citation>
    <scope>NUCLEOTIDE SEQUENCE [LARGE SCALE GENOMIC DNA]</scope>
    <source>
        <strain evidence="2">HTHZ2018</strain>
        <tissue evidence="2">Muscle</tissue>
    </source>
</reference>
<accession>A0A5C6PKU6</accession>
<name>A0A5C6PKU6_9TELE</name>
<dbReference type="EMBL" id="RHFK02000002">
    <property type="protein sequence ID" value="TWW79358.1"/>
    <property type="molecule type" value="Genomic_DNA"/>
</dbReference>
<evidence type="ECO:0000256" key="1">
    <source>
        <dbReference type="SAM" id="Phobius"/>
    </source>
</evidence>
<organism evidence="2 3">
    <name type="scientific">Takifugu flavidus</name>
    <name type="common">sansaifugu</name>
    <dbReference type="NCBI Taxonomy" id="433684"/>
    <lineage>
        <taxon>Eukaryota</taxon>
        <taxon>Metazoa</taxon>
        <taxon>Chordata</taxon>
        <taxon>Craniata</taxon>
        <taxon>Vertebrata</taxon>
        <taxon>Euteleostomi</taxon>
        <taxon>Actinopterygii</taxon>
        <taxon>Neopterygii</taxon>
        <taxon>Teleostei</taxon>
        <taxon>Neoteleostei</taxon>
        <taxon>Acanthomorphata</taxon>
        <taxon>Eupercaria</taxon>
        <taxon>Tetraodontiformes</taxon>
        <taxon>Tetradontoidea</taxon>
        <taxon>Tetraodontidae</taxon>
        <taxon>Takifugu</taxon>
    </lineage>
</organism>
<evidence type="ECO:0000313" key="3">
    <source>
        <dbReference type="Proteomes" id="UP000324091"/>
    </source>
</evidence>